<dbReference type="Proteomes" id="UP001239462">
    <property type="component" value="Unassembled WGS sequence"/>
</dbReference>
<dbReference type="RefSeq" id="WP_289167170.1">
    <property type="nucleotide sequence ID" value="NZ_JASZZN010000031.1"/>
</dbReference>
<organism evidence="7 8">
    <name type="scientific">Roseiconus lacunae</name>
    <dbReference type="NCBI Taxonomy" id="2605694"/>
    <lineage>
        <taxon>Bacteria</taxon>
        <taxon>Pseudomonadati</taxon>
        <taxon>Planctomycetota</taxon>
        <taxon>Planctomycetia</taxon>
        <taxon>Pirellulales</taxon>
        <taxon>Pirellulaceae</taxon>
        <taxon>Roseiconus</taxon>
    </lineage>
</organism>
<accession>A0ABT7PRI9</accession>
<evidence type="ECO:0000256" key="2">
    <source>
        <dbReference type="ARBA" id="ARBA00022748"/>
    </source>
</evidence>
<dbReference type="InterPro" id="IPR036249">
    <property type="entry name" value="Thioredoxin-like_sf"/>
</dbReference>
<evidence type="ECO:0000259" key="6">
    <source>
        <dbReference type="PROSITE" id="PS51352"/>
    </source>
</evidence>
<evidence type="ECO:0000313" key="8">
    <source>
        <dbReference type="Proteomes" id="UP001239462"/>
    </source>
</evidence>
<dbReference type="Gene3D" id="3.40.30.10">
    <property type="entry name" value="Glutaredoxin"/>
    <property type="match status" value="1"/>
</dbReference>
<sequence>MQLPDTPLPENSGESTEADSGKGGLEMPDLNDAAKQESPAVDLRLASWKEVEAKAKSTGKVTVVDLWSTSCAPCIKEFPELVKLHREQGDQIACFAVSVDYDGRKTRPPETYTEMVTEFLASKKAEFPNFLCETPSDEVFSTVDLPSIPAVLVFDEEGNLVKRFIDVGETAGFTYESHVRPFLETLGS</sequence>
<dbReference type="EMBL" id="JASZZN010000031">
    <property type="protein sequence ID" value="MDM4019117.1"/>
    <property type="molecule type" value="Genomic_DNA"/>
</dbReference>
<keyword evidence="8" id="KW-1185">Reference proteome</keyword>
<evidence type="ECO:0000256" key="1">
    <source>
        <dbReference type="ARBA" id="ARBA00004196"/>
    </source>
</evidence>
<evidence type="ECO:0000256" key="4">
    <source>
        <dbReference type="ARBA" id="ARBA00023284"/>
    </source>
</evidence>
<evidence type="ECO:0000256" key="3">
    <source>
        <dbReference type="ARBA" id="ARBA00023157"/>
    </source>
</evidence>
<feature type="domain" description="Thioredoxin" evidence="6">
    <location>
        <begin position="1"/>
        <end position="188"/>
    </location>
</feature>
<dbReference type="PANTHER" id="PTHR42852:SF6">
    <property type="entry name" value="THIOL:DISULFIDE INTERCHANGE PROTEIN DSBE"/>
    <property type="match status" value="1"/>
</dbReference>
<dbReference type="SUPFAM" id="SSF52833">
    <property type="entry name" value="Thioredoxin-like"/>
    <property type="match status" value="1"/>
</dbReference>
<reference evidence="7 8" key="1">
    <citation type="submission" date="2023-06" db="EMBL/GenBank/DDBJ databases">
        <title>Roseiconus lacunae JC819 isolated from Gulf of Mannar region, Tamil Nadu.</title>
        <authorList>
            <person name="Pk S."/>
            <person name="Ch S."/>
            <person name="Ch V.R."/>
        </authorList>
    </citation>
    <scope>NUCLEOTIDE SEQUENCE [LARGE SCALE GENOMIC DNA]</scope>
    <source>
        <strain evidence="7 8">JC819</strain>
    </source>
</reference>
<evidence type="ECO:0000256" key="5">
    <source>
        <dbReference type="SAM" id="MobiDB-lite"/>
    </source>
</evidence>
<gene>
    <name evidence="7" type="ORF">QTN89_26925</name>
</gene>
<dbReference type="InterPro" id="IPR013740">
    <property type="entry name" value="Redoxin"/>
</dbReference>
<dbReference type="PANTHER" id="PTHR42852">
    <property type="entry name" value="THIOL:DISULFIDE INTERCHANGE PROTEIN DSBE"/>
    <property type="match status" value="1"/>
</dbReference>
<comment type="subcellular location">
    <subcellularLocation>
        <location evidence="1">Cell envelope</location>
    </subcellularLocation>
</comment>
<keyword evidence="4" id="KW-0676">Redox-active center</keyword>
<dbReference type="PROSITE" id="PS51352">
    <property type="entry name" value="THIOREDOXIN_2"/>
    <property type="match status" value="1"/>
</dbReference>
<protein>
    <submittedName>
        <fullName evidence="7">TlpA disulfide reductase family protein</fullName>
    </submittedName>
</protein>
<dbReference type="InterPro" id="IPR050553">
    <property type="entry name" value="Thioredoxin_ResA/DsbE_sf"/>
</dbReference>
<dbReference type="InterPro" id="IPR013766">
    <property type="entry name" value="Thioredoxin_domain"/>
</dbReference>
<evidence type="ECO:0000313" key="7">
    <source>
        <dbReference type="EMBL" id="MDM4019117.1"/>
    </source>
</evidence>
<name>A0ABT7PRI9_9BACT</name>
<keyword evidence="3" id="KW-1015">Disulfide bond</keyword>
<proteinExistence type="predicted"/>
<dbReference type="CDD" id="cd02966">
    <property type="entry name" value="TlpA_like_family"/>
    <property type="match status" value="1"/>
</dbReference>
<dbReference type="Pfam" id="PF08534">
    <property type="entry name" value="Redoxin"/>
    <property type="match status" value="1"/>
</dbReference>
<comment type="caution">
    <text evidence="7">The sequence shown here is derived from an EMBL/GenBank/DDBJ whole genome shotgun (WGS) entry which is preliminary data.</text>
</comment>
<keyword evidence="2" id="KW-0201">Cytochrome c-type biogenesis</keyword>
<feature type="region of interest" description="Disordered" evidence="5">
    <location>
        <begin position="1"/>
        <end position="39"/>
    </location>
</feature>